<dbReference type="PANTHER" id="PTHR11063:SF8">
    <property type="entry name" value="DELTA-1-PYRROLINE-5-CARBOXYLATE SYNTHASE"/>
    <property type="match status" value="1"/>
</dbReference>
<reference evidence="9" key="1">
    <citation type="submission" date="2022-08" db="EMBL/GenBank/DDBJ databases">
        <title>Alicyclobacillus fastidiosus DSM 17978, complete genome.</title>
        <authorList>
            <person name="Wang Q."/>
            <person name="Cai R."/>
            <person name="Wang Z."/>
        </authorList>
    </citation>
    <scope>NUCLEOTIDE SEQUENCE</scope>
    <source>
        <strain evidence="9">DSM 17978</strain>
    </source>
</reference>
<dbReference type="Proteomes" id="UP001164761">
    <property type="component" value="Chromosome"/>
</dbReference>
<evidence type="ECO:0000256" key="2">
    <source>
        <dbReference type="ARBA" id="ARBA00022605"/>
    </source>
</evidence>
<dbReference type="InterPro" id="IPR016161">
    <property type="entry name" value="Ald_DH/histidinol_DH"/>
</dbReference>
<dbReference type="Pfam" id="PF00171">
    <property type="entry name" value="Aldedh"/>
    <property type="match status" value="1"/>
</dbReference>
<evidence type="ECO:0000256" key="3">
    <source>
        <dbReference type="ARBA" id="ARBA00022650"/>
    </source>
</evidence>
<name>A0ABY6ZNX4_9BACL</name>
<dbReference type="NCBIfam" id="TIGR00407">
    <property type="entry name" value="proA"/>
    <property type="match status" value="1"/>
</dbReference>
<dbReference type="Gene3D" id="3.40.309.10">
    <property type="entry name" value="Aldehyde Dehydrogenase, Chain A, domain 2"/>
    <property type="match status" value="1"/>
</dbReference>
<comment type="catalytic activity">
    <reaction evidence="6 7">
        <text>L-glutamate 5-semialdehyde + phosphate + NADP(+) = L-glutamyl 5-phosphate + NADPH + H(+)</text>
        <dbReference type="Rhea" id="RHEA:19541"/>
        <dbReference type="ChEBI" id="CHEBI:15378"/>
        <dbReference type="ChEBI" id="CHEBI:43474"/>
        <dbReference type="ChEBI" id="CHEBI:57783"/>
        <dbReference type="ChEBI" id="CHEBI:58066"/>
        <dbReference type="ChEBI" id="CHEBI:58274"/>
        <dbReference type="ChEBI" id="CHEBI:58349"/>
        <dbReference type="EC" id="1.2.1.41"/>
    </reaction>
</comment>
<protein>
    <recommendedName>
        <fullName evidence="7">Gamma-glutamyl phosphate reductase</fullName>
        <shortName evidence="7">GPR</shortName>
        <ecNumber evidence="7">1.2.1.41</ecNumber>
    </recommendedName>
    <alternativeName>
        <fullName evidence="7">Glutamate-5-semialdehyde dehydrogenase</fullName>
    </alternativeName>
    <alternativeName>
        <fullName evidence="7">Glutamyl-gamma-semialdehyde dehydrogenase</fullName>
        <shortName evidence="7">GSA dehydrogenase</shortName>
    </alternativeName>
</protein>
<comment type="pathway">
    <text evidence="1 7">Amino-acid biosynthesis; L-proline biosynthesis; L-glutamate 5-semialdehyde from L-glutamate: step 2/2.</text>
</comment>
<dbReference type="NCBIfam" id="NF001221">
    <property type="entry name" value="PRK00197.1"/>
    <property type="match status" value="1"/>
</dbReference>
<keyword evidence="5 7" id="KW-0560">Oxidoreductase</keyword>
<evidence type="ECO:0000256" key="7">
    <source>
        <dbReference type="HAMAP-Rule" id="MF_00412"/>
    </source>
</evidence>
<comment type="function">
    <text evidence="7">Catalyzes the NADPH-dependent reduction of L-glutamate 5-phosphate into L-glutamate 5-semialdehyde and phosphate. The product spontaneously undergoes cyclization to form 1-pyrroline-5-carboxylate.</text>
</comment>
<dbReference type="PANTHER" id="PTHR11063">
    <property type="entry name" value="GLUTAMATE SEMIALDEHYDE DEHYDROGENASE"/>
    <property type="match status" value="1"/>
</dbReference>
<dbReference type="InterPro" id="IPR016163">
    <property type="entry name" value="Ald_DH_C"/>
</dbReference>
<accession>A0ABY6ZNX4</accession>
<dbReference type="InterPro" id="IPR015590">
    <property type="entry name" value="Aldehyde_DH_dom"/>
</dbReference>
<dbReference type="InterPro" id="IPR016162">
    <property type="entry name" value="Ald_DH_N"/>
</dbReference>
<keyword evidence="2 7" id="KW-0028">Amino-acid biosynthesis</keyword>
<evidence type="ECO:0000313" key="9">
    <source>
        <dbReference type="EMBL" id="WAH44536.1"/>
    </source>
</evidence>
<dbReference type="PIRSF" id="PIRSF000151">
    <property type="entry name" value="GPR"/>
    <property type="match status" value="1"/>
</dbReference>
<evidence type="ECO:0000256" key="5">
    <source>
        <dbReference type="ARBA" id="ARBA00023002"/>
    </source>
</evidence>
<gene>
    <name evidence="7" type="primary">proA</name>
    <name evidence="9" type="ORF">NZD89_07250</name>
</gene>
<dbReference type="InterPro" id="IPR020593">
    <property type="entry name" value="G-glutamylP_reductase_CS"/>
</dbReference>
<dbReference type="PROSITE" id="PS01223">
    <property type="entry name" value="PROA"/>
    <property type="match status" value="1"/>
</dbReference>
<keyword evidence="7" id="KW-0963">Cytoplasm</keyword>
<keyword evidence="4 7" id="KW-0521">NADP</keyword>
<evidence type="ECO:0000259" key="8">
    <source>
        <dbReference type="Pfam" id="PF00171"/>
    </source>
</evidence>
<sequence>MGAYIAHKLHQARGASRVLAVASTSVKNEALHQMADALWNNREEILAANEEDVRAAEAAGQPASRIDRLMLNEHRIRQMMDGLCQVAQLEDPIGERLDTILHPNGMRIEKVRVPMGVIAMVYESRPNVTVDAVGLCIKTGNAAVLRGGREALRSNIALVRALHKGLQTSGVPSEALQFVERTERESVDLLIRAVGLVDLVIPRGGAGLIERVVRHAQVPVIETGVGNCHVYVDASADVAKARDIITNAKTQRPSVCNAAETLLVHKSVASAWLPEIVPHLVRLGVQVRGCEQSLSILRDEGFSDVSAATKEDWSTEYLDLILAVKVVDSLDAAIEHITEYGTLHSEVIVTESEEAAAEFLSRVDAAVVYHNASSRFTDGFEFGFGAEIGISTQKLHARGPMGLREMTSYKYIVRGDGQVRG</sequence>
<keyword evidence="3 7" id="KW-0641">Proline biosynthesis</keyword>
<evidence type="ECO:0000256" key="4">
    <source>
        <dbReference type="ARBA" id="ARBA00022857"/>
    </source>
</evidence>
<dbReference type="CDD" id="cd07079">
    <property type="entry name" value="ALDH_F18-19_ProA-GPR"/>
    <property type="match status" value="1"/>
</dbReference>
<dbReference type="InterPro" id="IPR000965">
    <property type="entry name" value="GPR_dom"/>
</dbReference>
<dbReference type="Gene3D" id="3.40.605.10">
    <property type="entry name" value="Aldehyde Dehydrogenase, Chain A, domain 1"/>
    <property type="match status" value="1"/>
</dbReference>
<dbReference type="EMBL" id="CP104067">
    <property type="protein sequence ID" value="WAH44536.1"/>
    <property type="molecule type" value="Genomic_DNA"/>
</dbReference>
<proteinExistence type="inferred from homology"/>
<evidence type="ECO:0000313" key="10">
    <source>
        <dbReference type="Proteomes" id="UP001164761"/>
    </source>
</evidence>
<organism evidence="9 10">
    <name type="scientific">Alicyclobacillus fastidiosus</name>
    <dbReference type="NCBI Taxonomy" id="392011"/>
    <lineage>
        <taxon>Bacteria</taxon>
        <taxon>Bacillati</taxon>
        <taxon>Bacillota</taxon>
        <taxon>Bacilli</taxon>
        <taxon>Bacillales</taxon>
        <taxon>Alicyclobacillaceae</taxon>
        <taxon>Alicyclobacillus</taxon>
    </lineage>
</organism>
<comment type="subcellular location">
    <subcellularLocation>
        <location evidence="7">Cytoplasm</location>
    </subcellularLocation>
</comment>
<dbReference type="SUPFAM" id="SSF53720">
    <property type="entry name" value="ALDH-like"/>
    <property type="match status" value="1"/>
</dbReference>
<dbReference type="GO" id="GO:0004350">
    <property type="term" value="F:glutamate-5-semialdehyde dehydrogenase activity"/>
    <property type="evidence" value="ECO:0007669"/>
    <property type="project" value="UniProtKB-EC"/>
</dbReference>
<keyword evidence="10" id="KW-1185">Reference proteome</keyword>
<comment type="similarity">
    <text evidence="7">Belongs to the gamma-glutamyl phosphate reductase family.</text>
</comment>
<feature type="domain" description="Aldehyde dehydrogenase" evidence="8">
    <location>
        <begin position="9"/>
        <end position="283"/>
    </location>
</feature>
<dbReference type="InterPro" id="IPR012134">
    <property type="entry name" value="Glu-5-SA_DH"/>
</dbReference>
<evidence type="ECO:0000256" key="6">
    <source>
        <dbReference type="ARBA" id="ARBA00049024"/>
    </source>
</evidence>
<dbReference type="HAMAP" id="MF_00412">
    <property type="entry name" value="ProA"/>
    <property type="match status" value="1"/>
</dbReference>
<evidence type="ECO:0000256" key="1">
    <source>
        <dbReference type="ARBA" id="ARBA00004985"/>
    </source>
</evidence>
<dbReference type="EC" id="1.2.1.41" evidence="7"/>